<dbReference type="SUPFAM" id="SSF49464">
    <property type="entry name" value="Carboxypeptidase regulatory domain-like"/>
    <property type="match status" value="1"/>
</dbReference>
<reference evidence="5 6" key="1">
    <citation type="submission" date="2021-03" db="EMBL/GenBank/DDBJ databases">
        <title>Assistant Professor.</title>
        <authorList>
            <person name="Huq M.A."/>
        </authorList>
    </citation>
    <scope>NUCLEOTIDE SEQUENCE [LARGE SCALE GENOMIC DNA]</scope>
    <source>
        <strain evidence="5 6">MAH-29</strain>
    </source>
</reference>
<organism evidence="5 6">
    <name type="scientific">Niastella soli</name>
    <dbReference type="NCBI Taxonomy" id="2821487"/>
    <lineage>
        <taxon>Bacteria</taxon>
        <taxon>Pseudomonadati</taxon>
        <taxon>Bacteroidota</taxon>
        <taxon>Chitinophagia</taxon>
        <taxon>Chitinophagales</taxon>
        <taxon>Chitinophagaceae</taxon>
        <taxon>Niastella</taxon>
    </lineage>
</organism>
<dbReference type="InterPro" id="IPR041700">
    <property type="entry name" value="OMP_b-brl_3"/>
</dbReference>
<evidence type="ECO:0000259" key="4">
    <source>
        <dbReference type="Pfam" id="PF14905"/>
    </source>
</evidence>
<dbReference type="Gene3D" id="2.40.170.20">
    <property type="entry name" value="TonB-dependent receptor, beta-barrel domain"/>
    <property type="match status" value="1"/>
</dbReference>
<dbReference type="Pfam" id="PF13620">
    <property type="entry name" value="CarboxypepD_reg"/>
    <property type="match status" value="1"/>
</dbReference>
<keyword evidence="6" id="KW-1185">Reference proteome</keyword>
<keyword evidence="2" id="KW-0472">Membrane</keyword>
<dbReference type="Pfam" id="PF14905">
    <property type="entry name" value="OMP_b-brl_3"/>
    <property type="match status" value="1"/>
</dbReference>
<proteinExistence type="predicted"/>
<comment type="caution">
    <text evidence="5">The sequence shown here is derived from an EMBL/GenBank/DDBJ whole genome shotgun (WGS) entry which is preliminary data.</text>
</comment>
<dbReference type="Proteomes" id="UP000677244">
    <property type="component" value="Unassembled WGS sequence"/>
</dbReference>
<keyword evidence="5" id="KW-0675">Receptor</keyword>
<dbReference type="EMBL" id="JAGHKO010000001">
    <property type="protein sequence ID" value="MBO9199832.1"/>
    <property type="molecule type" value="Genomic_DNA"/>
</dbReference>
<evidence type="ECO:0000256" key="1">
    <source>
        <dbReference type="ARBA" id="ARBA00004442"/>
    </source>
</evidence>
<evidence type="ECO:0000256" key="2">
    <source>
        <dbReference type="ARBA" id="ARBA00023136"/>
    </source>
</evidence>
<evidence type="ECO:0000256" key="3">
    <source>
        <dbReference type="ARBA" id="ARBA00023237"/>
    </source>
</evidence>
<feature type="domain" description="Outer membrane protein beta-barrel" evidence="4">
    <location>
        <begin position="455"/>
        <end position="762"/>
    </location>
</feature>
<evidence type="ECO:0000313" key="5">
    <source>
        <dbReference type="EMBL" id="MBO9199832.1"/>
    </source>
</evidence>
<comment type="subcellular location">
    <subcellularLocation>
        <location evidence="1">Cell outer membrane</location>
    </subcellularLocation>
</comment>
<protein>
    <submittedName>
        <fullName evidence="5">TonB-dependent receptor</fullName>
    </submittedName>
</protein>
<accession>A0ABS3YPL2</accession>
<dbReference type="InterPro" id="IPR008969">
    <property type="entry name" value="CarboxyPept-like_regulatory"/>
</dbReference>
<evidence type="ECO:0000313" key="6">
    <source>
        <dbReference type="Proteomes" id="UP000677244"/>
    </source>
</evidence>
<gene>
    <name evidence="5" type="ORF">J7I42_06125</name>
</gene>
<name>A0ABS3YPL2_9BACT</name>
<dbReference type="RefSeq" id="WP_209137886.1">
    <property type="nucleotide sequence ID" value="NZ_JAGHKO010000001.1"/>
</dbReference>
<dbReference type="Gene3D" id="2.60.40.1120">
    <property type="entry name" value="Carboxypeptidase-like, regulatory domain"/>
    <property type="match status" value="1"/>
</dbReference>
<keyword evidence="3" id="KW-0998">Cell outer membrane</keyword>
<dbReference type="InterPro" id="IPR036942">
    <property type="entry name" value="Beta-barrel_TonB_sf"/>
</dbReference>
<sequence>MKKLYPLIVCCFLSSITRAQKGGMVKGIAVDTLLKQPVVSATITLLHKKDSSQVSFTMTDSKGQFEMSGLPNGEYRLLTTHVNYHSASTPFYIDDTHKQVNLGNIIMNDVTRMLGEVVVTAEAPPVTLIDDTVQYNAGSFKTIPNATVEQLLKKMPGIKIEKDGTVKAQGQEVKKFLVDGKEFFGKDPKIATRNLPADAVDKVQVYDKMSDQAQLTGFDDGNSEKTINLKLKKDKKKGMFGKVMAGGGTNDRYEGRFNLNSFKGGRQFSVIGMGNNTNAEGFSFMDMLNFNNNMNSMQGGGGGIQIDIKGVGGINQTDNGNGIKNIWGGGFNYNDLIGNKTQFTSNYFYNHYNPNTESHIQRQYFLPDSSYYYSQNSFVKNVNNSHQFNGSADIQLDSFHSIKISPSLGYQQTSTTTLSDYNTRSLLQTPGTSGRSLNSVNNQGYNFRNDLLFRKKFHRVGRTLSLSLQNNWNASDGDGNLNSNNTYRNTTGVVTKEDSIKQLNNNSNDLISYTARLVYTEPLFKRSLLEFSVANSNSKSTAKKTTYDYNMLSGKFDKLNDLYSNDYENSYGYNTAGLRWRLQLRKFNAWAGVNWQQAELEGKTMVLGKDSLLNKTFYNWLPNARLQYNITKFRNLRLNYTTTTKQPTVTQLQPVPDNSDPLNIKAGNADLKQELTHAIQLNYFSVNPFMNKNLFAFFNVRRTDNKIVDADTIDSVGVKITRPVNVNGAYDISGSVNVGLPVRLWKGTINFSANGSYTKNRTFINGAENMISSLNVGPDVRVEINASDKLDLSIAAGINYYKTRYGLQQSLNTEYLNQQYSTEINWQLPSRIYFNTEFTYAINSQRASGFNSKVPLWNAFISKQVLRFNRGEIKLSAFDLLKQNIGVSRNTSQNYIEDKRVKNLQRFFLLSFTYSLTKTGLSAPGAVNGVHIINR</sequence>
<dbReference type="SUPFAM" id="SSF56935">
    <property type="entry name" value="Porins"/>
    <property type="match status" value="1"/>
</dbReference>